<keyword evidence="3" id="KW-1185">Reference proteome</keyword>
<feature type="region of interest" description="Disordered" evidence="1">
    <location>
        <begin position="60"/>
        <end position="82"/>
    </location>
</feature>
<gene>
    <name evidence="2" type="ORF">E8M01_22665</name>
</gene>
<dbReference type="OrthoDB" id="7210901at2"/>
<feature type="region of interest" description="Disordered" evidence="1">
    <location>
        <begin position="104"/>
        <end position="189"/>
    </location>
</feature>
<feature type="compositionally biased region" description="Low complexity" evidence="1">
    <location>
        <begin position="151"/>
        <end position="180"/>
    </location>
</feature>
<reference evidence="2 3" key="1">
    <citation type="submission" date="2019-04" db="EMBL/GenBank/DDBJ databases">
        <title>Phreatobacter aquaticus sp. nov.</title>
        <authorList>
            <person name="Choi A."/>
        </authorList>
    </citation>
    <scope>NUCLEOTIDE SEQUENCE [LARGE SCALE GENOMIC DNA]</scope>
    <source>
        <strain evidence="2 3">KCTC 52518</strain>
    </source>
</reference>
<organism evidence="2 3">
    <name type="scientific">Phreatobacter stygius</name>
    <dbReference type="NCBI Taxonomy" id="1940610"/>
    <lineage>
        <taxon>Bacteria</taxon>
        <taxon>Pseudomonadati</taxon>
        <taxon>Pseudomonadota</taxon>
        <taxon>Alphaproteobacteria</taxon>
        <taxon>Hyphomicrobiales</taxon>
        <taxon>Phreatobacteraceae</taxon>
        <taxon>Phreatobacter</taxon>
    </lineage>
</organism>
<evidence type="ECO:0000313" key="3">
    <source>
        <dbReference type="Proteomes" id="UP000298781"/>
    </source>
</evidence>
<name>A0A4D7B6Y1_9HYPH</name>
<proteinExistence type="predicted"/>
<sequence>MGIAIAAERRLLAEDEYEPVAASHYPALETAKRADLIELAGWLRERRAKASDIVRDRRRVRRGKAEPRGVAAEAPSELGQSAKKQVFARALRRVNARLERLAIEERRGRGSAHLAGTVERKAKMASPPPKPAPKTAKADTPKAETPKAETPKATAAKETAKPAKAVEAGKAARAAPAAKKASAKDAKPE</sequence>
<accession>A0A4D7B6Y1</accession>
<evidence type="ECO:0000256" key="1">
    <source>
        <dbReference type="SAM" id="MobiDB-lite"/>
    </source>
</evidence>
<dbReference type="EMBL" id="CP039690">
    <property type="protein sequence ID" value="QCI66795.1"/>
    <property type="molecule type" value="Genomic_DNA"/>
</dbReference>
<dbReference type="RefSeq" id="WP_136962234.1">
    <property type="nucleotide sequence ID" value="NZ_CP039690.1"/>
</dbReference>
<dbReference type="Proteomes" id="UP000298781">
    <property type="component" value="Chromosome"/>
</dbReference>
<feature type="compositionally biased region" description="Basic and acidic residues" evidence="1">
    <location>
        <begin position="136"/>
        <end position="150"/>
    </location>
</feature>
<evidence type="ECO:0000313" key="2">
    <source>
        <dbReference type="EMBL" id="QCI66795.1"/>
    </source>
</evidence>
<protein>
    <submittedName>
        <fullName evidence="2">Uncharacterized protein</fullName>
    </submittedName>
</protein>
<dbReference type="KEGG" id="pstg:E8M01_22665"/>
<dbReference type="AlphaFoldDB" id="A0A4D7B6Y1"/>